<dbReference type="Proteomes" id="UP000594454">
    <property type="component" value="Chromosome 1"/>
</dbReference>
<sequence>MEFSLTGNSVLSWNNNSRRNMATTKEMLQNFFEAKKQLKNLVESAIPGYYVVRDDFLMKNLAILSEGDVRRLDAQLDNEIDKLQQGLLKMETEIRKLEELSECTAPSSSEWLPVFTSEVYPTVKFIPVPFFSKEHNRIMFHLISSDGECYVNNGGKNNGFKTEALPTFQIPVNGCGINLQFVPIPFFSEEHKKVMFKLISTDGNYYISGHCIQQFPF</sequence>
<gene>
    <name evidence="2" type="ORF">HERILL_LOCUS1035</name>
</gene>
<accession>A0A7R8UBH7</accession>
<dbReference type="AlphaFoldDB" id="A0A7R8UBH7"/>
<evidence type="ECO:0000313" key="3">
    <source>
        <dbReference type="Proteomes" id="UP000594454"/>
    </source>
</evidence>
<feature type="coiled-coil region" evidence="1">
    <location>
        <begin position="73"/>
        <end position="100"/>
    </location>
</feature>
<name>A0A7R8UBH7_HERIL</name>
<keyword evidence="3" id="KW-1185">Reference proteome</keyword>
<proteinExistence type="predicted"/>
<evidence type="ECO:0000256" key="1">
    <source>
        <dbReference type="SAM" id="Coils"/>
    </source>
</evidence>
<keyword evidence="1" id="KW-0175">Coiled coil</keyword>
<dbReference type="InParanoid" id="A0A7R8UBH7"/>
<dbReference type="EMBL" id="LR899009">
    <property type="protein sequence ID" value="CAD7077713.1"/>
    <property type="molecule type" value="Genomic_DNA"/>
</dbReference>
<evidence type="ECO:0000313" key="2">
    <source>
        <dbReference type="EMBL" id="CAD7077713.1"/>
    </source>
</evidence>
<organism evidence="2 3">
    <name type="scientific">Hermetia illucens</name>
    <name type="common">Black soldier fly</name>
    <dbReference type="NCBI Taxonomy" id="343691"/>
    <lineage>
        <taxon>Eukaryota</taxon>
        <taxon>Metazoa</taxon>
        <taxon>Ecdysozoa</taxon>
        <taxon>Arthropoda</taxon>
        <taxon>Hexapoda</taxon>
        <taxon>Insecta</taxon>
        <taxon>Pterygota</taxon>
        <taxon>Neoptera</taxon>
        <taxon>Endopterygota</taxon>
        <taxon>Diptera</taxon>
        <taxon>Brachycera</taxon>
        <taxon>Stratiomyomorpha</taxon>
        <taxon>Stratiomyidae</taxon>
        <taxon>Hermetiinae</taxon>
        <taxon>Hermetia</taxon>
    </lineage>
</organism>
<protein>
    <submittedName>
        <fullName evidence="2">Uncharacterized protein</fullName>
    </submittedName>
</protein>
<reference evidence="2 3" key="1">
    <citation type="submission" date="2020-11" db="EMBL/GenBank/DDBJ databases">
        <authorList>
            <person name="Wallbank WR R."/>
            <person name="Pardo Diaz C."/>
            <person name="Kozak K."/>
            <person name="Martin S."/>
            <person name="Jiggins C."/>
            <person name="Moest M."/>
            <person name="Warren A I."/>
            <person name="Generalovic N T."/>
            <person name="Byers J.R.P. K."/>
            <person name="Montejo-Kovacevich G."/>
            <person name="Yen C E."/>
        </authorList>
    </citation>
    <scope>NUCLEOTIDE SEQUENCE [LARGE SCALE GENOMIC DNA]</scope>
</reference>